<comment type="caution">
    <text evidence="6">The sequence shown here is derived from an EMBL/GenBank/DDBJ whole genome shotgun (WGS) entry which is preliminary data.</text>
</comment>
<evidence type="ECO:0000256" key="4">
    <source>
        <dbReference type="ARBA" id="ARBA00023163"/>
    </source>
</evidence>
<evidence type="ECO:0000256" key="1">
    <source>
        <dbReference type="ARBA" id="ARBA00009437"/>
    </source>
</evidence>
<evidence type="ECO:0000313" key="7">
    <source>
        <dbReference type="Proteomes" id="UP000553948"/>
    </source>
</evidence>
<keyword evidence="2" id="KW-0805">Transcription regulation</keyword>
<evidence type="ECO:0000259" key="5">
    <source>
        <dbReference type="PROSITE" id="PS50931"/>
    </source>
</evidence>
<dbReference type="InterPro" id="IPR036388">
    <property type="entry name" value="WH-like_DNA-bd_sf"/>
</dbReference>
<dbReference type="PROSITE" id="PS50931">
    <property type="entry name" value="HTH_LYSR"/>
    <property type="match status" value="1"/>
</dbReference>
<dbReference type="PANTHER" id="PTHR30427">
    <property type="entry name" value="TRANSCRIPTIONAL ACTIVATOR PROTEIN LYSR"/>
    <property type="match status" value="1"/>
</dbReference>
<reference evidence="6 7" key="1">
    <citation type="submission" date="2020-07" db="EMBL/GenBank/DDBJ databases">
        <title>Diversity of carbapenemase encoding genes among Pseudomonas putida group clinical isolates in a tertiary Brazilian hospital.</title>
        <authorList>
            <person name="Alberto-Lei F."/>
            <person name="Nodari C.S."/>
            <person name="Streling A.P."/>
            <person name="Paulino J.T."/>
            <person name="Bessa-Neto F.O."/>
            <person name="Cayo R."/>
            <person name="Gales A.C."/>
        </authorList>
    </citation>
    <scope>NUCLEOTIDE SEQUENCE [LARGE SCALE GENOMIC DNA]</scope>
    <source>
        <strain evidence="6 7">12464</strain>
    </source>
</reference>
<dbReference type="AlphaFoldDB" id="A0A7W2L578"/>
<dbReference type="PANTHER" id="PTHR30427:SF1">
    <property type="entry name" value="TRANSCRIPTIONAL ACTIVATOR PROTEIN LYSR"/>
    <property type="match status" value="1"/>
</dbReference>
<dbReference type="InterPro" id="IPR036390">
    <property type="entry name" value="WH_DNA-bd_sf"/>
</dbReference>
<comment type="similarity">
    <text evidence="1">Belongs to the LysR transcriptional regulatory family.</text>
</comment>
<keyword evidence="4" id="KW-0804">Transcription</keyword>
<dbReference type="SUPFAM" id="SSF46785">
    <property type="entry name" value="Winged helix' DNA-binding domain"/>
    <property type="match status" value="1"/>
</dbReference>
<dbReference type="InterPro" id="IPR005119">
    <property type="entry name" value="LysR_subst-bd"/>
</dbReference>
<proteinExistence type="inferred from homology"/>
<organism evidence="6 7">
    <name type="scientific">Pseudomonas putida</name>
    <name type="common">Arthrobacter siderocapsulatus</name>
    <dbReference type="NCBI Taxonomy" id="303"/>
    <lineage>
        <taxon>Bacteria</taxon>
        <taxon>Pseudomonadati</taxon>
        <taxon>Pseudomonadota</taxon>
        <taxon>Gammaproteobacteria</taxon>
        <taxon>Pseudomonadales</taxon>
        <taxon>Pseudomonadaceae</taxon>
        <taxon>Pseudomonas</taxon>
    </lineage>
</organism>
<dbReference type="RefSeq" id="WP_054901244.1">
    <property type="nucleotide sequence ID" value="NZ_CP060529.1"/>
</dbReference>
<dbReference type="InterPro" id="IPR000847">
    <property type="entry name" value="LysR_HTH_N"/>
</dbReference>
<dbReference type="Gene3D" id="1.10.10.10">
    <property type="entry name" value="Winged helix-like DNA-binding domain superfamily/Winged helix DNA-binding domain"/>
    <property type="match status" value="1"/>
</dbReference>
<dbReference type="EMBL" id="JACGDG010000023">
    <property type="protein sequence ID" value="MBA6118561.1"/>
    <property type="molecule type" value="Genomic_DNA"/>
</dbReference>
<dbReference type="Proteomes" id="UP000553948">
    <property type="component" value="Unassembled WGS sequence"/>
</dbReference>
<accession>A0A7W2L578</accession>
<keyword evidence="3" id="KW-0238">DNA-binding</keyword>
<name>A0A7W2L578_PSEPU</name>
<dbReference type="Pfam" id="PF00126">
    <property type="entry name" value="HTH_1"/>
    <property type="match status" value="1"/>
</dbReference>
<dbReference type="GO" id="GO:0010628">
    <property type="term" value="P:positive regulation of gene expression"/>
    <property type="evidence" value="ECO:0007669"/>
    <property type="project" value="TreeGrafter"/>
</dbReference>
<dbReference type="Pfam" id="PF03466">
    <property type="entry name" value="LysR_substrate"/>
    <property type="match status" value="1"/>
</dbReference>
<dbReference type="GO" id="GO:0003700">
    <property type="term" value="F:DNA-binding transcription factor activity"/>
    <property type="evidence" value="ECO:0007669"/>
    <property type="project" value="InterPro"/>
</dbReference>
<evidence type="ECO:0000256" key="3">
    <source>
        <dbReference type="ARBA" id="ARBA00023125"/>
    </source>
</evidence>
<evidence type="ECO:0000256" key="2">
    <source>
        <dbReference type="ARBA" id="ARBA00023015"/>
    </source>
</evidence>
<dbReference type="Gene3D" id="3.40.190.290">
    <property type="match status" value="1"/>
</dbReference>
<dbReference type="SUPFAM" id="SSF53850">
    <property type="entry name" value="Periplasmic binding protein-like II"/>
    <property type="match status" value="1"/>
</dbReference>
<sequence>MNLRQIEIFRAVMITGSISGASKLLFVSQPAVSRLLSHTELRMGLKLFERVKGRLYSTPEARSLFKEVEKIYDNIQRVNALAAKLSNSHDGMINILSSPSIGQMFIPKVIASFTKKYQQATVSFHVLPFANILDRITSGDGDLAVTILPTDHPNIACDTIGSRKLVCVLPNVNPLSQKPFITLTDLTHENLISYRVESPLGKIIDTTFQQAGLTPTSYLEVGSPQNACSLVQEGVGVALVDEFSAISTQSPSVVVRQVINAPTIDICLLHLSTSPLSSNASLFAEEIRLLLAETLPRQ</sequence>
<feature type="domain" description="HTH lysR-type" evidence="5">
    <location>
        <begin position="1"/>
        <end position="58"/>
    </location>
</feature>
<protein>
    <submittedName>
        <fullName evidence="6">LysR family transcriptional regulator</fullName>
    </submittedName>
</protein>
<gene>
    <name evidence="6" type="ORF">H4C47_22870</name>
</gene>
<evidence type="ECO:0000313" key="6">
    <source>
        <dbReference type="EMBL" id="MBA6118561.1"/>
    </source>
</evidence>
<dbReference type="GO" id="GO:0043565">
    <property type="term" value="F:sequence-specific DNA binding"/>
    <property type="evidence" value="ECO:0007669"/>
    <property type="project" value="TreeGrafter"/>
</dbReference>